<gene>
    <name evidence="2" type="ORF">HRV97_15520</name>
</gene>
<dbReference type="Pfam" id="PF10686">
    <property type="entry name" value="YAcAr"/>
    <property type="match status" value="1"/>
</dbReference>
<protein>
    <submittedName>
        <fullName evidence="2">DUF2493 domain-containing protein</fullName>
    </submittedName>
</protein>
<reference evidence="2 3" key="1">
    <citation type="submission" date="2020-06" db="EMBL/GenBank/DDBJ databases">
        <title>Sphingomonas hominis sp. nov., a member of the Sphingomonas, isolated from the hair of a 22-year-old girl.</title>
        <authorList>
            <person name="Zhang D.-F."/>
            <person name="Cui X.-W."/>
        </authorList>
    </citation>
    <scope>NUCLEOTIDE SEQUENCE [LARGE SCALE GENOMIC DNA]</scope>
    <source>
        <strain evidence="2 3">HHU CXW</strain>
    </source>
</reference>
<dbReference type="EMBL" id="JABULH010000009">
    <property type="protein sequence ID" value="NTS66560.1"/>
    <property type="molecule type" value="Genomic_DNA"/>
</dbReference>
<keyword evidence="3" id="KW-1185">Reference proteome</keyword>
<feature type="domain" description="YspA cpYpsA-related SLOG" evidence="1">
    <location>
        <begin position="214"/>
        <end position="277"/>
    </location>
</feature>
<dbReference type="Proteomes" id="UP000621447">
    <property type="component" value="Unassembled WGS sequence"/>
</dbReference>
<comment type="caution">
    <text evidence="2">The sequence shown here is derived from an EMBL/GenBank/DDBJ whole genome shotgun (WGS) entry which is preliminary data.</text>
</comment>
<evidence type="ECO:0000313" key="3">
    <source>
        <dbReference type="Proteomes" id="UP000621447"/>
    </source>
</evidence>
<accession>A0ABX2JIU8</accession>
<sequence length="342" mass="38160">MEAIMTNTFRSFSDAARAMNEVRMNDSVLNIDAETQQTYDGAFVESSEMAKLTVFNAPEKLDMPDPEMAAAAVDLMLRTVFDVTRDTRMEEFAADIAWGIVNSFHMVTKRIEGREDDAARKLKDMVEAYDPSEIYAVELEDTQLLCQTLEGCAEAMRCMRDHAGEVFRVETGRPFNTIRGSRVSSKLTASVIDGKDYLAARAAKRREEHAPTGPIVAFSGGQVWHDHEQLFDRLDQIKRRIPAMVLMTTGMNKGADAVAAAWASSRQVKLVRMMLETRYGPKAAFLRNDRIANQRPVEAIVCEGSGVQSDFARKMRTAGVPLHVFRLAEQAPMAPAARSRRA</sequence>
<organism evidence="2 3">
    <name type="scientific">Sphingomonas hominis</name>
    <dbReference type="NCBI Taxonomy" id="2741495"/>
    <lineage>
        <taxon>Bacteria</taxon>
        <taxon>Pseudomonadati</taxon>
        <taxon>Pseudomonadota</taxon>
        <taxon>Alphaproteobacteria</taxon>
        <taxon>Sphingomonadales</taxon>
        <taxon>Sphingomonadaceae</taxon>
        <taxon>Sphingomonas</taxon>
    </lineage>
</organism>
<evidence type="ECO:0000313" key="2">
    <source>
        <dbReference type="EMBL" id="NTS66560.1"/>
    </source>
</evidence>
<proteinExistence type="predicted"/>
<evidence type="ECO:0000259" key="1">
    <source>
        <dbReference type="Pfam" id="PF10686"/>
    </source>
</evidence>
<name>A0ABX2JIU8_9SPHN</name>
<dbReference type="InterPro" id="IPR019627">
    <property type="entry name" value="YAcAr"/>
</dbReference>